<accession>B4H446</accession>
<feature type="compositionally biased region" description="Basic and acidic residues" evidence="1">
    <location>
        <begin position="51"/>
        <end position="80"/>
    </location>
</feature>
<dbReference type="OMA" id="MRPTIMS"/>
<dbReference type="AlphaFoldDB" id="B4H446"/>
<dbReference type="Proteomes" id="UP000008744">
    <property type="component" value="Unassembled WGS sequence"/>
</dbReference>
<evidence type="ECO:0000256" key="1">
    <source>
        <dbReference type="SAM" id="MobiDB-lite"/>
    </source>
</evidence>
<evidence type="ECO:0000313" key="2">
    <source>
        <dbReference type="EMBL" id="EDW31161.1"/>
    </source>
</evidence>
<feature type="compositionally biased region" description="Basic and acidic residues" evidence="1">
    <location>
        <begin position="17"/>
        <end position="34"/>
    </location>
</feature>
<dbReference type="STRING" id="7234.B4H446"/>
<organism evidence="3">
    <name type="scientific">Drosophila persimilis</name>
    <name type="common">Fruit fly</name>
    <dbReference type="NCBI Taxonomy" id="7234"/>
    <lineage>
        <taxon>Eukaryota</taxon>
        <taxon>Metazoa</taxon>
        <taxon>Ecdysozoa</taxon>
        <taxon>Arthropoda</taxon>
        <taxon>Hexapoda</taxon>
        <taxon>Insecta</taxon>
        <taxon>Pterygota</taxon>
        <taxon>Neoptera</taxon>
        <taxon>Endopterygota</taxon>
        <taxon>Diptera</taxon>
        <taxon>Brachycera</taxon>
        <taxon>Muscomorpha</taxon>
        <taxon>Ephydroidea</taxon>
        <taxon>Drosophilidae</taxon>
        <taxon>Drosophila</taxon>
        <taxon>Sophophora</taxon>
    </lineage>
</organism>
<feature type="compositionally biased region" description="Basic residues" evidence="1">
    <location>
        <begin position="151"/>
        <end position="162"/>
    </location>
</feature>
<dbReference type="HOGENOM" id="CLU_075915_0_0_1"/>
<feature type="compositionally biased region" description="Basic residues" evidence="1">
    <location>
        <begin position="35"/>
        <end position="49"/>
    </location>
</feature>
<dbReference type="EMBL" id="CH479208">
    <property type="protein sequence ID" value="EDW31161.1"/>
    <property type="molecule type" value="Genomic_DNA"/>
</dbReference>
<gene>
    <name evidence="2" type="primary">Dper\GL20737</name>
    <name evidence="2" type="ORF">Dper_GL20737</name>
</gene>
<feature type="region of interest" description="Disordered" evidence="1">
    <location>
        <begin position="1"/>
        <end position="162"/>
    </location>
</feature>
<keyword evidence="3" id="KW-1185">Reference proteome</keyword>
<dbReference type="eggNOG" id="ENOG502RVRS">
    <property type="taxonomic scope" value="Eukaryota"/>
</dbReference>
<name>B4H446_DROPE</name>
<dbReference type="OrthoDB" id="7969552at2759"/>
<sequence>MPELKVLAGPVQPVKIETVEQPHDGDKDKSDHLSVIKKKSAPHLKKLVRKNSIDKAREKDKEEPQDTRKLSNILRDKNKISELSSRINKLTPPKKQVKQGQLEPAPVALPEQENVKAEGEAPSGEINQIEPEPEPEPEPELEAEPPTPPPKKPRKIKKKVIIKRQKRRLSISDTFFIQPEPEEPKEPEIETIEKAIAYVTDDEDDKQQPEQEQEPVPVKPLKSCLHVREYKIGDLVLYAERFRKTQVRWKRGRVLDRITGISYKLEIEGKEVAAHVSYIKKYTGRKVRFGNKEYLEIDYEQVAEEERRAASYSIWNMV</sequence>
<reference evidence="2 3" key="1">
    <citation type="journal article" date="2007" name="Nature">
        <title>Evolution of genes and genomes on the Drosophila phylogeny.</title>
        <authorList>
            <consortium name="Drosophila 12 Genomes Consortium"/>
            <person name="Clark A.G."/>
            <person name="Eisen M.B."/>
            <person name="Smith D.R."/>
            <person name="Bergman C.M."/>
            <person name="Oliver B."/>
            <person name="Markow T.A."/>
            <person name="Kaufman T.C."/>
            <person name="Kellis M."/>
            <person name="Gelbart W."/>
            <person name="Iyer V.N."/>
            <person name="Pollard D.A."/>
            <person name="Sackton T.B."/>
            <person name="Larracuente A.M."/>
            <person name="Singh N.D."/>
            <person name="Abad J.P."/>
            <person name="Abt D.N."/>
            <person name="Adryan B."/>
            <person name="Aguade M."/>
            <person name="Akashi H."/>
            <person name="Anderson W.W."/>
            <person name="Aquadro C.F."/>
            <person name="Ardell D.H."/>
            <person name="Arguello R."/>
            <person name="Artieri C.G."/>
            <person name="Barbash D.A."/>
            <person name="Barker D."/>
            <person name="Barsanti P."/>
            <person name="Batterham P."/>
            <person name="Batzoglou S."/>
            <person name="Begun D."/>
            <person name="Bhutkar A."/>
            <person name="Blanco E."/>
            <person name="Bosak S.A."/>
            <person name="Bradley R.K."/>
            <person name="Brand A.D."/>
            <person name="Brent M.R."/>
            <person name="Brooks A.N."/>
            <person name="Brown R.H."/>
            <person name="Butlin R.K."/>
            <person name="Caggese C."/>
            <person name="Calvi B.R."/>
            <person name="Bernardo de Carvalho A."/>
            <person name="Caspi A."/>
            <person name="Castrezana S."/>
            <person name="Celniker S.E."/>
            <person name="Chang J.L."/>
            <person name="Chapple C."/>
            <person name="Chatterji S."/>
            <person name="Chinwalla A."/>
            <person name="Civetta A."/>
            <person name="Clifton S.W."/>
            <person name="Comeron J.M."/>
            <person name="Costello J.C."/>
            <person name="Coyne J.A."/>
            <person name="Daub J."/>
            <person name="David R.G."/>
            <person name="Delcher A.L."/>
            <person name="Delehaunty K."/>
            <person name="Do C.B."/>
            <person name="Ebling H."/>
            <person name="Edwards K."/>
            <person name="Eickbush T."/>
            <person name="Evans J.D."/>
            <person name="Filipski A."/>
            <person name="Findeiss S."/>
            <person name="Freyhult E."/>
            <person name="Fulton L."/>
            <person name="Fulton R."/>
            <person name="Garcia A.C."/>
            <person name="Gardiner A."/>
            <person name="Garfield D.A."/>
            <person name="Garvin B.E."/>
            <person name="Gibson G."/>
            <person name="Gilbert D."/>
            <person name="Gnerre S."/>
            <person name="Godfrey J."/>
            <person name="Good R."/>
            <person name="Gotea V."/>
            <person name="Gravely B."/>
            <person name="Greenberg A.J."/>
            <person name="Griffiths-Jones S."/>
            <person name="Gross S."/>
            <person name="Guigo R."/>
            <person name="Gustafson E.A."/>
            <person name="Haerty W."/>
            <person name="Hahn M.W."/>
            <person name="Halligan D.L."/>
            <person name="Halpern A.L."/>
            <person name="Halter G.M."/>
            <person name="Han M.V."/>
            <person name="Heger A."/>
            <person name="Hillier L."/>
            <person name="Hinrichs A.S."/>
            <person name="Holmes I."/>
            <person name="Hoskins R.A."/>
            <person name="Hubisz M.J."/>
            <person name="Hultmark D."/>
            <person name="Huntley M.A."/>
            <person name="Jaffe D.B."/>
            <person name="Jagadeeshan S."/>
            <person name="Jeck W.R."/>
            <person name="Johnson J."/>
            <person name="Jones C.D."/>
            <person name="Jordan W.C."/>
            <person name="Karpen G.H."/>
            <person name="Kataoka E."/>
            <person name="Keightley P.D."/>
            <person name="Kheradpour P."/>
            <person name="Kirkness E.F."/>
            <person name="Koerich L.B."/>
            <person name="Kristiansen K."/>
            <person name="Kudrna D."/>
            <person name="Kulathinal R.J."/>
            <person name="Kumar S."/>
            <person name="Kwok R."/>
            <person name="Lander E."/>
            <person name="Langley C.H."/>
            <person name="Lapoint R."/>
            <person name="Lazzaro B.P."/>
            <person name="Lee S.J."/>
            <person name="Levesque L."/>
            <person name="Li R."/>
            <person name="Lin C.F."/>
            <person name="Lin M.F."/>
            <person name="Lindblad-Toh K."/>
            <person name="Llopart A."/>
            <person name="Long M."/>
            <person name="Low L."/>
            <person name="Lozovsky E."/>
            <person name="Lu J."/>
            <person name="Luo M."/>
            <person name="Machado C.A."/>
            <person name="Makalowski W."/>
            <person name="Marzo M."/>
            <person name="Matsuda M."/>
            <person name="Matzkin L."/>
            <person name="McAllister B."/>
            <person name="McBride C.S."/>
            <person name="McKernan B."/>
            <person name="McKernan K."/>
            <person name="Mendez-Lago M."/>
            <person name="Minx P."/>
            <person name="Mollenhauer M.U."/>
            <person name="Montooth K."/>
            <person name="Mount S.M."/>
            <person name="Mu X."/>
            <person name="Myers E."/>
            <person name="Negre B."/>
            <person name="Newfeld S."/>
            <person name="Nielsen R."/>
            <person name="Noor M.A."/>
            <person name="O'Grady P."/>
            <person name="Pachter L."/>
            <person name="Papaceit M."/>
            <person name="Parisi M.J."/>
            <person name="Parisi M."/>
            <person name="Parts L."/>
            <person name="Pedersen J.S."/>
            <person name="Pesole G."/>
            <person name="Phillippy A.M."/>
            <person name="Ponting C.P."/>
            <person name="Pop M."/>
            <person name="Porcelli D."/>
            <person name="Powell J.R."/>
            <person name="Prohaska S."/>
            <person name="Pruitt K."/>
            <person name="Puig M."/>
            <person name="Quesneville H."/>
            <person name="Ram K.R."/>
            <person name="Rand D."/>
            <person name="Rasmussen M.D."/>
            <person name="Reed L.K."/>
            <person name="Reenan R."/>
            <person name="Reily A."/>
            <person name="Remington K.A."/>
            <person name="Rieger T.T."/>
            <person name="Ritchie M.G."/>
            <person name="Robin C."/>
            <person name="Rogers Y.H."/>
            <person name="Rohde C."/>
            <person name="Rozas J."/>
            <person name="Rubenfield M.J."/>
            <person name="Ruiz A."/>
            <person name="Russo S."/>
            <person name="Salzberg S.L."/>
            <person name="Sanchez-Gracia A."/>
            <person name="Saranga D.J."/>
            <person name="Sato H."/>
            <person name="Schaeffer S.W."/>
            <person name="Schatz M.C."/>
            <person name="Schlenke T."/>
            <person name="Schwartz R."/>
            <person name="Segarra C."/>
            <person name="Singh R.S."/>
            <person name="Sirot L."/>
            <person name="Sirota M."/>
            <person name="Sisneros N.B."/>
            <person name="Smith C.D."/>
            <person name="Smith T.F."/>
            <person name="Spieth J."/>
            <person name="Stage D.E."/>
            <person name="Stark A."/>
            <person name="Stephan W."/>
            <person name="Strausberg R.L."/>
            <person name="Strempel S."/>
            <person name="Sturgill D."/>
            <person name="Sutton G."/>
            <person name="Sutton G.G."/>
            <person name="Tao W."/>
            <person name="Teichmann S."/>
            <person name="Tobari Y.N."/>
            <person name="Tomimura Y."/>
            <person name="Tsolas J.M."/>
            <person name="Valente V.L."/>
            <person name="Venter E."/>
            <person name="Venter J.C."/>
            <person name="Vicario S."/>
            <person name="Vieira F.G."/>
            <person name="Vilella A.J."/>
            <person name="Villasante A."/>
            <person name="Walenz B."/>
            <person name="Wang J."/>
            <person name="Wasserman M."/>
            <person name="Watts T."/>
            <person name="Wilson D."/>
            <person name="Wilson R.K."/>
            <person name="Wing R.A."/>
            <person name="Wolfner M.F."/>
            <person name="Wong A."/>
            <person name="Wong G.K."/>
            <person name="Wu C.I."/>
            <person name="Wu G."/>
            <person name="Yamamoto D."/>
            <person name="Yang H.P."/>
            <person name="Yang S.P."/>
            <person name="Yorke J.A."/>
            <person name="Yoshida K."/>
            <person name="Zdobnov E."/>
            <person name="Zhang P."/>
            <person name="Zhang Y."/>
            <person name="Zimin A.V."/>
            <person name="Baldwin J."/>
            <person name="Abdouelleil A."/>
            <person name="Abdulkadir J."/>
            <person name="Abebe A."/>
            <person name="Abera B."/>
            <person name="Abreu J."/>
            <person name="Acer S.C."/>
            <person name="Aftuck L."/>
            <person name="Alexander A."/>
            <person name="An P."/>
            <person name="Anderson E."/>
            <person name="Anderson S."/>
            <person name="Arachi H."/>
            <person name="Azer M."/>
            <person name="Bachantsang P."/>
            <person name="Barry A."/>
            <person name="Bayul T."/>
            <person name="Berlin A."/>
            <person name="Bessette D."/>
            <person name="Bloom T."/>
            <person name="Blye J."/>
            <person name="Boguslavskiy L."/>
            <person name="Bonnet C."/>
            <person name="Boukhgalter B."/>
            <person name="Bourzgui I."/>
            <person name="Brown A."/>
            <person name="Cahill P."/>
            <person name="Channer S."/>
            <person name="Cheshatsang Y."/>
            <person name="Chuda L."/>
            <person name="Citroen M."/>
            <person name="Collymore A."/>
            <person name="Cooke P."/>
            <person name="Costello M."/>
            <person name="D'Aco K."/>
            <person name="Daza R."/>
            <person name="De Haan G."/>
            <person name="DeGray S."/>
            <person name="DeMaso C."/>
            <person name="Dhargay N."/>
            <person name="Dooley K."/>
            <person name="Dooley E."/>
            <person name="Doricent M."/>
            <person name="Dorje P."/>
            <person name="Dorjee K."/>
            <person name="Dupes A."/>
            <person name="Elong R."/>
            <person name="Falk J."/>
            <person name="Farina A."/>
            <person name="Faro S."/>
            <person name="Ferguson D."/>
            <person name="Fisher S."/>
            <person name="Foley C.D."/>
            <person name="Franke A."/>
            <person name="Friedrich D."/>
            <person name="Gadbois L."/>
            <person name="Gearin G."/>
            <person name="Gearin C.R."/>
            <person name="Giannoukos G."/>
            <person name="Goode T."/>
            <person name="Graham J."/>
            <person name="Grandbois E."/>
            <person name="Grewal S."/>
            <person name="Gyaltsen K."/>
            <person name="Hafez N."/>
            <person name="Hagos B."/>
            <person name="Hall J."/>
            <person name="Henson C."/>
            <person name="Hollinger A."/>
            <person name="Honan T."/>
            <person name="Huard M.D."/>
            <person name="Hughes L."/>
            <person name="Hurhula B."/>
            <person name="Husby M.E."/>
            <person name="Kamat A."/>
            <person name="Kanga B."/>
            <person name="Kashin S."/>
            <person name="Khazanovich D."/>
            <person name="Kisner P."/>
            <person name="Lance K."/>
            <person name="Lara M."/>
            <person name="Lee W."/>
            <person name="Lennon N."/>
            <person name="Letendre F."/>
            <person name="LeVine R."/>
            <person name="Lipovsky A."/>
            <person name="Liu X."/>
            <person name="Liu J."/>
            <person name="Liu S."/>
            <person name="Lokyitsang T."/>
            <person name="Lokyitsang Y."/>
            <person name="Lubonja R."/>
            <person name="Lui A."/>
            <person name="MacDonald P."/>
            <person name="Magnisalis V."/>
            <person name="Maru K."/>
            <person name="Matthews C."/>
            <person name="McCusker W."/>
            <person name="McDonough S."/>
            <person name="Mehta T."/>
            <person name="Meldrim J."/>
            <person name="Meneus L."/>
            <person name="Mihai O."/>
            <person name="Mihalev A."/>
            <person name="Mihova T."/>
            <person name="Mittelman R."/>
            <person name="Mlenga V."/>
            <person name="Montmayeur A."/>
            <person name="Mulrain L."/>
            <person name="Navidi A."/>
            <person name="Naylor J."/>
            <person name="Negash T."/>
            <person name="Nguyen T."/>
            <person name="Nguyen N."/>
            <person name="Nicol R."/>
            <person name="Norbu C."/>
            <person name="Norbu N."/>
            <person name="Novod N."/>
            <person name="O'Neill B."/>
            <person name="Osman S."/>
            <person name="Markiewicz E."/>
            <person name="Oyono O.L."/>
            <person name="Patti C."/>
            <person name="Phunkhang P."/>
            <person name="Pierre F."/>
            <person name="Priest M."/>
            <person name="Raghuraman S."/>
            <person name="Rege F."/>
            <person name="Reyes R."/>
            <person name="Rise C."/>
            <person name="Rogov P."/>
            <person name="Ross K."/>
            <person name="Ryan E."/>
            <person name="Settipalli S."/>
            <person name="Shea T."/>
            <person name="Sherpa N."/>
            <person name="Shi L."/>
            <person name="Shih D."/>
            <person name="Sparrow T."/>
            <person name="Spaulding J."/>
            <person name="Stalker J."/>
            <person name="Stange-Thomann N."/>
            <person name="Stavropoulos S."/>
            <person name="Stone C."/>
            <person name="Strader C."/>
            <person name="Tesfaye S."/>
            <person name="Thomson T."/>
            <person name="Thoulutsang Y."/>
            <person name="Thoulutsang D."/>
            <person name="Topham K."/>
            <person name="Topping I."/>
            <person name="Tsamla T."/>
            <person name="Vassiliev H."/>
            <person name="Vo A."/>
            <person name="Wangchuk T."/>
            <person name="Wangdi T."/>
            <person name="Weiand M."/>
            <person name="Wilkinson J."/>
            <person name="Wilson A."/>
            <person name="Yadav S."/>
            <person name="Young G."/>
            <person name="Yu Q."/>
            <person name="Zembek L."/>
            <person name="Zhong D."/>
            <person name="Zimmer A."/>
            <person name="Zwirko Z."/>
            <person name="Jaffe D.B."/>
            <person name="Alvarez P."/>
            <person name="Brockman W."/>
            <person name="Butler J."/>
            <person name="Chin C."/>
            <person name="Gnerre S."/>
            <person name="Grabherr M."/>
            <person name="Kleber M."/>
            <person name="Mauceli E."/>
            <person name="MacCallum I."/>
        </authorList>
    </citation>
    <scope>NUCLEOTIDE SEQUENCE [LARGE SCALE GENOMIC DNA]</scope>
    <source>
        <strain evidence="3">MSH-3 / Tucson 14011-0111.49</strain>
    </source>
</reference>
<evidence type="ECO:0000313" key="3">
    <source>
        <dbReference type="Proteomes" id="UP000008744"/>
    </source>
</evidence>
<feature type="compositionally biased region" description="Acidic residues" evidence="1">
    <location>
        <begin position="131"/>
        <end position="143"/>
    </location>
</feature>
<protein>
    <submittedName>
        <fullName evidence="2">GL20737</fullName>
    </submittedName>
</protein>
<proteinExistence type="predicted"/>